<name>A0ABQ5C1C0_9ASTR</name>
<protein>
    <submittedName>
        <fullName evidence="2">Uncharacterized protein</fullName>
    </submittedName>
</protein>
<evidence type="ECO:0000313" key="3">
    <source>
        <dbReference type="Proteomes" id="UP001151760"/>
    </source>
</evidence>
<evidence type="ECO:0000313" key="2">
    <source>
        <dbReference type="EMBL" id="GJT20955.1"/>
    </source>
</evidence>
<gene>
    <name evidence="2" type="ORF">Tco_0890892</name>
</gene>
<feature type="region of interest" description="Disordered" evidence="1">
    <location>
        <begin position="110"/>
        <end position="130"/>
    </location>
</feature>
<sequence length="199" mass="21077">MAAPIIPISSDSFEESVGSHVPRVILFGVIPAIILVIPEVPAKVPIVPTDPLVAPEVGAVSVTSPTRVLDLVDYLSSDSDPSEDSLPPAPELPLVSPFLCFDDSEADTIPFGRPYRTHPNGPRKLLTTRKRVGPFPARRLAWRRISHRSSDRHSSPDFTSDSSSFGSSSDSLSDTSSGSPLDSLSDTSSVHSSGCDASG</sequence>
<dbReference type="Proteomes" id="UP001151760">
    <property type="component" value="Unassembled WGS sequence"/>
</dbReference>
<reference evidence="2" key="2">
    <citation type="submission" date="2022-01" db="EMBL/GenBank/DDBJ databases">
        <authorList>
            <person name="Yamashiro T."/>
            <person name="Shiraishi A."/>
            <person name="Satake H."/>
            <person name="Nakayama K."/>
        </authorList>
    </citation>
    <scope>NUCLEOTIDE SEQUENCE</scope>
</reference>
<feature type="compositionally biased region" description="Low complexity" evidence="1">
    <location>
        <begin position="156"/>
        <end position="193"/>
    </location>
</feature>
<keyword evidence="3" id="KW-1185">Reference proteome</keyword>
<organism evidence="2 3">
    <name type="scientific">Tanacetum coccineum</name>
    <dbReference type="NCBI Taxonomy" id="301880"/>
    <lineage>
        <taxon>Eukaryota</taxon>
        <taxon>Viridiplantae</taxon>
        <taxon>Streptophyta</taxon>
        <taxon>Embryophyta</taxon>
        <taxon>Tracheophyta</taxon>
        <taxon>Spermatophyta</taxon>
        <taxon>Magnoliopsida</taxon>
        <taxon>eudicotyledons</taxon>
        <taxon>Gunneridae</taxon>
        <taxon>Pentapetalae</taxon>
        <taxon>asterids</taxon>
        <taxon>campanulids</taxon>
        <taxon>Asterales</taxon>
        <taxon>Asteraceae</taxon>
        <taxon>Asteroideae</taxon>
        <taxon>Anthemideae</taxon>
        <taxon>Anthemidinae</taxon>
        <taxon>Tanacetum</taxon>
    </lineage>
</organism>
<evidence type="ECO:0000256" key="1">
    <source>
        <dbReference type="SAM" id="MobiDB-lite"/>
    </source>
</evidence>
<proteinExistence type="predicted"/>
<comment type="caution">
    <text evidence="2">The sequence shown here is derived from an EMBL/GenBank/DDBJ whole genome shotgun (WGS) entry which is preliminary data.</text>
</comment>
<dbReference type="EMBL" id="BQNB010013849">
    <property type="protein sequence ID" value="GJT20955.1"/>
    <property type="molecule type" value="Genomic_DNA"/>
</dbReference>
<reference evidence="2" key="1">
    <citation type="journal article" date="2022" name="Int. J. Mol. Sci.">
        <title>Draft Genome of Tanacetum Coccineum: Genomic Comparison of Closely Related Tanacetum-Family Plants.</title>
        <authorList>
            <person name="Yamashiro T."/>
            <person name="Shiraishi A."/>
            <person name="Nakayama K."/>
            <person name="Satake H."/>
        </authorList>
    </citation>
    <scope>NUCLEOTIDE SEQUENCE</scope>
</reference>
<feature type="region of interest" description="Disordered" evidence="1">
    <location>
        <begin position="146"/>
        <end position="199"/>
    </location>
</feature>
<accession>A0ABQ5C1C0</accession>